<dbReference type="EMBL" id="SRLO01000341">
    <property type="protein sequence ID" value="TNN60064.1"/>
    <property type="molecule type" value="Genomic_DNA"/>
</dbReference>
<sequence>MRATSGRSPGHSVLQVLFCSDMPSQKAPPLRGAGLVQVRERFWTPRPQRTLQGDQSLHDDQPPFTVGDHDGGGGAAPLGHDVAGDAGVVPGVGEPGFGDDEVVVASRVHAFKTDAATSAAGCSDSGKPESNRATPNPGRPGLAADRVDR</sequence>
<comment type="caution">
    <text evidence="2">The sequence shown here is derived from an EMBL/GenBank/DDBJ whole genome shotgun (WGS) entry which is preliminary data.</text>
</comment>
<name>A0A4Z2H5G0_9TELE</name>
<feature type="region of interest" description="Disordered" evidence="1">
    <location>
        <begin position="113"/>
        <end position="149"/>
    </location>
</feature>
<keyword evidence="3" id="KW-1185">Reference proteome</keyword>
<organism evidence="2 3">
    <name type="scientific">Liparis tanakae</name>
    <name type="common">Tanaka's snailfish</name>
    <dbReference type="NCBI Taxonomy" id="230148"/>
    <lineage>
        <taxon>Eukaryota</taxon>
        <taxon>Metazoa</taxon>
        <taxon>Chordata</taxon>
        <taxon>Craniata</taxon>
        <taxon>Vertebrata</taxon>
        <taxon>Euteleostomi</taxon>
        <taxon>Actinopterygii</taxon>
        <taxon>Neopterygii</taxon>
        <taxon>Teleostei</taxon>
        <taxon>Neoteleostei</taxon>
        <taxon>Acanthomorphata</taxon>
        <taxon>Eupercaria</taxon>
        <taxon>Perciformes</taxon>
        <taxon>Cottioidei</taxon>
        <taxon>Cottales</taxon>
        <taxon>Liparidae</taxon>
        <taxon>Liparis</taxon>
    </lineage>
</organism>
<feature type="region of interest" description="Disordered" evidence="1">
    <location>
        <begin position="44"/>
        <end position="95"/>
    </location>
</feature>
<dbReference type="Proteomes" id="UP000314294">
    <property type="component" value="Unassembled WGS sequence"/>
</dbReference>
<proteinExistence type="predicted"/>
<reference evidence="2 3" key="1">
    <citation type="submission" date="2019-03" db="EMBL/GenBank/DDBJ databases">
        <title>First draft genome of Liparis tanakae, snailfish: a comprehensive survey of snailfish specific genes.</title>
        <authorList>
            <person name="Kim W."/>
            <person name="Song I."/>
            <person name="Jeong J.-H."/>
            <person name="Kim D."/>
            <person name="Kim S."/>
            <person name="Ryu S."/>
            <person name="Song J.Y."/>
            <person name="Lee S.K."/>
        </authorList>
    </citation>
    <scope>NUCLEOTIDE SEQUENCE [LARGE SCALE GENOMIC DNA]</scope>
    <source>
        <tissue evidence="2">Muscle</tissue>
    </source>
</reference>
<protein>
    <submittedName>
        <fullName evidence="2">Uncharacterized protein</fullName>
    </submittedName>
</protein>
<feature type="compositionally biased region" description="Basic and acidic residues" evidence="1">
    <location>
        <begin position="56"/>
        <end position="71"/>
    </location>
</feature>
<evidence type="ECO:0000313" key="3">
    <source>
        <dbReference type="Proteomes" id="UP000314294"/>
    </source>
</evidence>
<evidence type="ECO:0000313" key="2">
    <source>
        <dbReference type="EMBL" id="TNN60064.1"/>
    </source>
</evidence>
<gene>
    <name evidence="2" type="ORF">EYF80_029733</name>
</gene>
<feature type="compositionally biased region" description="Low complexity" evidence="1">
    <location>
        <begin position="79"/>
        <end position="92"/>
    </location>
</feature>
<accession>A0A4Z2H5G0</accession>
<evidence type="ECO:0000256" key="1">
    <source>
        <dbReference type="SAM" id="MobiDB-lite"/>
    </source>
</evidence>
<dbReference type="AlphaFoldDB" id="A0A4Z2H5G0"/>